<dbReference type="GO" id="GO:0046872">
    <property type="term" value="F:metal ion binding"/>
    <property type="evidence" value="ECO:0007669"/>
    <property type="project" value="UniProtKB-UniRule"/>
</dbReference>
<dbReference type="GO" id="GO:0006508">
    <property type="term" value="P:proteolysis"/>
    <property type="evidence" value="ECO:0007669"/>
    <property type="project" value="UniProtKB-KW"/>
</dbReference>
<feature type="domain" description="Peptidase M3A/M3B catalytic" evidence="9">
    <location>
        <begin position="418"/>
        <end position="775"/>
    </location>
</feature>
<dbReference type="AlphaFoldDB" id="A0A542ZA75"/>
<proteinExistence type="inferred from homology"/>
<feature type="compositionally biased region" description="Low complexity" evidence="8">
    <location>
        <begin position="395"/>
        <end position="410"/>
    </location>
</feature>
<accession>A0A542ZA75</accession>
<dbReference type="GO" id="GO:0004222">
    <property type="term" value="F:metalloendopeptidase activity"/>
    <property type="evidence" value="ECO:0007669"/>
    <property type="project" value="InterPro"/>
</dbReference>
<evidence type="ECO:0000256" key="6">
    <source>
        <dbReference type="ARBA" id="ARBA00023049"/>
    </source>
</evidence>
<evidence type="ECO:0000256" key="3">
    <source>
        <dbReference type="ARBA" id="ARBA00022723"/>
    </source>
</evidence>
<dbReference type="Pfam" id="PF01432">
    <property type="entry name" value="Peptidase_M3"/>
    <property type="match status" value="2"/>
</dbReference>
<dbReference type="SUPFAM" id="SSF55486">
    <property type="entry name" value="Metalloproteases ('zincins'), catalytic domain"/>
    <property type="match status" value="1"/>
</dbReference>
<dbReference type="InterPro" id="IPR024077">
    <property type="entry name" value="Neurolysin/TOP_dom2"/>
</dbReference>
<sequence length="778" mass="85119">MTTPLAGLTGNPLASPSTLPYELPDFSAIEASHYPPAARAAMASQLAAIEALSADPAPPTIASTLEAWDASGRDLSRIVCLLQLQVSADCSDELERVEAELAPELAAHHDAIYMNAAAYARLSALRDRAPELAAQGTPLTAQDEWYLSRILRDFRRSGVDLDEEHQARLRQVNEELSALETNFSRTVVAATNAGAVPVSDAEQLHGLPEDLRERLRDPDGAGWTVELILPTQQPVLEPLTDRALRERIQRSAETRGQGLNGAPDTRQLITQIVRLRAEQARLLGFPNHAAFEAEGQTIGSVDRINELLDRLTPPAVAAARREGREIAALLASDNAGNDGNGGRNGVSADSQSGNHRASEASSTGGNHRGSDAAGTGGNDRASEASSTGGNHRGSEASSTGESTAASAEAGLESVSDASPQLRASDWSYYAARVRRERFEVDFAEMRPYLELETVVRDGVFFAARELFGISFVERTDLAGYNPDVRVFEVFDSPTPGTPDEGLGLFLADWYTRPTKEGGAWMENLIYQNHLLGQRPIVANNLNFVKPAAGSPTLLTWDEVITLFHEFGHALHGLLSDVKYLACSGPEVPQDFVEYPSQVNEMWAWEPAVLANYAKHWQTGAAMPREWIDRLIAARRYGEGFGTTEYLAAAQLDQAWHQLSEDECPVTPAEVTAFEQAALAEAEIDYDPVPPRYRSTYFGHIFEGHYSARYYSYIFSEILDAETVQWYSENGGLTRENGERFRREILAIGGSLDPLAAFRRFRGRDARIEPLLARRGLDS</sequence>
<dbReference type="GO" id="GO:0004180">
    <property type="term" value="F:carboxypeptidase activity"/>
    <property type="evidence" value="ECO:0007669"/>
    <property type="project" value="TreeGrafter"/>
</dbReference>
<dbReference type="InterPro" id="IPR001567">
    <property type="entry name" value="Pept_M3A_M3B_dom"/>
</dbReference>
<evidence type="ECO:0000256" key="7">
    <source>
        <dbReference type="RuleBase" id="RU003435"/>
    </source>
</evidence>
<dbReference type="PANTHER" id="PTHR43660">
    <property type="entry name" value="DIPEPTIDYL CARBOXYPEPTIDASE"/>
    <property type="match status" value="1"/>
</dbReference>
<dbReference type="GO" id="GO:0005829">
    <property type="term" value="C:cytosol"/>
    <property type="evidence" value="ECO:0007669"/>
    <property type="project" value="TreeGrafter"/>
</dbReference>
<evidence type="ECO:0000256" key="4">
    <source>
        <dbReference type="ARBA" id="ARBA00022801"/>
    </source>
</evidence>
<dbReference type="Proteomes" id="UP000315389">
    <property type="component" value="Unassembled WGS sequence"/>
</dbReference>
<dbReference type="InterPro" id="IPR045090">
    <property type="entry name" value="Pept_M3A_M3B"/>
</dbReference>
<evidence type="ECO:0000256" key="1">
    <source>
        <dbReference type="ARBA" id="ARBA00006040"/>
    </source>
</evidence>
<keyword evidence="3 7" id="KW-0479">Metal-binding</keyword>
<name>A0A542ZA75_RARFA</name>
<comment type="caution">
    <text evidence="10">The sequence shown here is derived from an EMBL/GenBank/DDBJ whole genome shotgun (WGS) entry which is preliminary data.</text>
</comment>
<keyword evidence="5 7" id="KW-0862">Zinc</keyword>
<keyword evidence="4 7" id="KW-0378">Hydrolase</keyword>
<dbReference type="RefSeq" id="WP_246046235.1">
    <property type="nucleotide sequence ID" value="NZ_BAAASV010000002.1"/>
</dbReference>
<feature type="compositionally biased region" description="Polar residues" evidence="8">
    <location>
        <begin position="347"/>
        <end position="365"/>
    </location>
</feature>
<evidence type="ECO:0000259" key="9">
    <source>
        <dbReference type="Pfam" id="PF01432"/>
    </source>
</evidence>
<organism evidence="10 11">
    <name type="scientific">Rarobacter faecitabidus</name>
    <dbReference type="NCBI Taxonomy" id="13243"/>
    <lineage>
        <taxon>Bacteria</taxon>
        <taxon>Bacillati</taxon>
        <taxon>Actinomycetota</taxon>
        <taxon>Actinomycetes</taxon>
        <taxon>Micrococcales</taxon>
        <taxon>Rarobacteraceae</taxon>
        <taxon>Rarobacter</taxon>
    </lineage>
</organism>
<dbReference type="Gene3D" id="1.10.1370.10">
    <property type="entry name" value="Neurolysin, domain 3"/>
    <property type="match status" value="1"/>
</dbReference>
<dbReference type="PANTHER" id="PTHR43660:SF1">
    <property type="entry name" value="DIPEPTIDYL CARBOXYPEPTIDASE"/>
    <property type="match status" value="1"/>
</dbReference>
<keyword evidence="6 7" id="KW-0482">Metalloprotease</keyword>
<feature type="domain" description="Peptidase M3A/M3B catalytic" evidence="9">
    <location>
        <begin position="239"/>
        <end position="333"/>
    </location>
</feature>
<dbReference type="Gene3D" id="1.10.1370.40">
    <property type="match status" value="2"/>
</dbReference>
<evidence type="ECO:0000256" key="8">
    <source>
        <dbReference type="SAM" id="MobiDB-lite"/>
    </source>
</evidence>
<dbReference type="CDD" id="cd06456">
    <property type="entry name" value="M3A_DCP"/>
    <property type="match status" value="1"/>
</dbReference>
<gene>
    <name evidence="10" type="ORF">FB461_2347</name>
</gene>
<protein>
    <submittedName>
        <fullName evidence="10">Peptidase M3-like protein</fullName>
    </submittedName>
</protein>
<dbReference type="EMBL" id="VFOS01000005">
    <property type="protein sequence ID" value="TQL57226.1"/>
    <property type="molecule type" value="Genomic_DNA"/>
</dbReference>
<dbReference type="InterPro" id="IPR034005">
    <property type="entry name" value="M3A_DCP"/>
</dbReference>
<evidence type="ECO:0000313" key="10">
    <source>
        <dbReference type="EMBL" id="TQL57226.1"/>
    </source>
</evidence>
<reference evidence="10 11" key="1">
    <citation type="submission" date="2019-06" db="EMBL/GenBank/DDBJ databases">
        <title>Sequencing the genomes of 1000 actinobacteria strains.</title>
        <authorList>
            <person name="Klenk H.-P."/>
        </authorList>
    </citation>
    <scope>NUCLEOTIDE SEQUENCE [LARGE SCALE GENOMIC DNA]</scope>
    <source>
        <strain evidence="10 11">DSM 4813</strain>
    </source>
</reference>
<evidence type="ECO:0000256" key="5">
    <source>
        <dbReference type="ARBA" id="ARBA00022833"/>
    </source>
</evidence>
<dbReference type="FunFam" id="3.40.390.10:FF:000009">
    <property type="entry name" value="Oligopeptidase A"/>
    <property type="match status" value="1"/>
</dbReference>
<evidence type="ECO:0000313" key="11">
    <source>
        <dbReference type="Proteomes" id="UP000315389"/>
    </source>
</evidence>
<keyword evidence="2 7" id="KW-0645">Protease</keyword>
<evidence type="ECO:0000256" key="2">
    <source>
        <dbReference type="ARBA" id="ARBA00022670"/>
    </source>
</evidence>
<comment type="similarity">
    <text evidence="1 7">Belongs to the peptidase M3 family.</text>
</comment>
<feature type="region of interest" description="Disordered" evidence="8">
    <location>
        <begin position="331"/>
        <end position="416"/>
    </location>
</feature>
<keyword evidence="11" id="KW-1185">Reference proteome</keyword>
<comment type="cofactor">
    <cofactor evidence="7">
        <name>Zn(2+)</name>
        <dbReference type="ChEBI" id="CHEBI:29105"/>
    </cofactor>
    <text evidence="7">Binds 1 zinc ion.</text>
</comment>